<dbReference type="GO" id="GO:0010508">
    <property type="term" value="P:positive regulation of autophagy"/>
    <property type="evidence" value="ECO:0007669"/>
    <property type="project" value="TreeGrafter"/>
</dbReference>
<organism evidence="3 4">
    <name type="scientific">Coemansia spiralis</name>
    <dbReference type="NCBI Taxonomy" id="417178"/>
    <lineage>
        <taxon>Eukaryota</taxon>
        <taxon>Fungi</taxon>
        <taxon>Fungi incertae sedis</taxon>
        <taxon>Zoopagomycota</taxon>
        <taxon>Kickxellomycotina</taxon>
        <taxon>Kickxellomycetes</taxon>
        <taxon>Kickxellales</taxon>
        <taxon>Kickxellaceae</taxon>
        <taxon>Coemansia</taxon>
    </lineage>
</organism>
<dbReference type="GO" id="GO:1904262">
    <property type="term" value="P:negative regulation of TORC1 signaling"/>
    <property type="evidence" value="ECO:0007669"/>
    <property type="project" value="TreeGrafter"/>
</dbReference>
<evidence type="ECO:0000313" key="3">
    <source>
        <dbReference type="EMBL" id="KAJ2679809.1"/>
    </source>
</evidence>
<dbReference type="InterPro" id="IPR009348">
    <property type="entry name" value="NPR2-like"/>
</dbReference>
<proteinExistence type="inferred from homology"/>
<dbReference type="GO" id="GO:0005774">
    <property type="term" value="C:vacuolar membrane"/>
    <property type="evidence" value="ECO:0007669"/>
    <property type="project" value="TreeGrafter"/>
</dbReference>
<protein>
    <submittedName>
        <fullName evidence="3">Nitrogen permease regulator 2</fullName>
    </submittedName>
</protein>
<dbReference type="GO" id="GO:0005096">
    <property type="term" value="F:GTPase activator activity"/>
    <property type="evidence" value="ECO:0007669"/>
    <property type="project" value="TreeGrafter"/>
</dbReference>
<dbReference type="PANTHER" id="PTHR12991">
    <property type="entry name" value="NITROGEN PERMEASE REGULATOR 2/TUMOR SUPPRESSOR CANDIDATE 4"/>
    <property type="match status" value="1"/>
</dbReference>
<sequence>MSFVHSEFPEIKTLFLAQFHTDLGPIVQLSVPEDAFEGEQKTYSESSRDRADDKNTEENEQTATTAASDTYSRPQLEHDEVIHLIRRPNQSKPASIGDKIDFNSIQTLVIPKLTLFERLITVHTGKHKIMCYPIAVEGNYQRNVLIFNMCFAFDIEADTKCYGTVVKRVGCLLKELEIGGRLLSNPAGQRPLLRMMQQMVSKLNAHGEYQIELDMKGLSPSSMATGVSIKLFPHYENPANIELYHVPIKTIDFELAKLKSAQTMYQTQVSEDVLWDLVLDRVINFINNVNHVARIARLAQIREETVVLALKHLEYYGCITLVDIFQFSNIYETQHRLMELYNSAWLQRECYSYVTRNGNAGGMEMEELIRLYATVRNRCSVAEWIVENNIDVERLDVRRFVMFGVMHKLLQRVYCYPVFHGLELETESGGPANSETRDLDSDSTTHIQALKEGEKGAGGLNGIDTSNNNDTHRANSSDGDGLEPQLVKMLDGTHHLDEISIAMNKDTATLYEILENHGSIDYIYL</sequence>
<feature type="region of interest" description="Disordered" evidence="2">
    <location>
        <begin position="455"/>
        <end position="483"/>
    </location>
</feature>
<dbReference type="Pfam" id="PF06218">
    <property type="entry name" value="NPR2"/>
    <property type="match status" value="2"/>
</dbReference>
<evidence type="ECO:0000313" key="4">
    <source>
        <dbReference type="Proteomes" id="UP001151518"/>
    </source>
</evidence>
<evidence type="ECO:0000256" key="2">
    <source>
        <dbReference type="SAM" id="MobiDB-lite"/>
    </source>
</evidence>
<dbReference type="OrthoDB" id="338854at2759"/>
<comment type="caution">
    <text evidence="3">The sequence shown here is derived from an EMBL/GenBank/DDBJ whole genome shotgun (WGS) entry which is preliminary data.</text>
</comment>
<gene>
    <name evidence="3" type="primary">NPR2</name>
    <name evidence="3" type="ORF">GGI25_001261</name>
</gene>
<feature type="region of interest" description="Disordered" evidence="2">
    <location>
        <begin position="37"/>
        <end position="71"/>
    </location>
</feature>
<dbReference type="Proteomes" id="UP001151518">
    <property type="component" value="Unassembled WGS sequence"/>
</dbReference>
<dbReference type="PANTHER" id="PTHR12991:SF10">
    <property type="entry name" value="GATOR COMPLEX PROTEIN NPRL2"/>
    <property type="match status" value="1"/>
</dbReference>
<reference evidence="3" key="1">
    <citation type="submission" date="2022-07" db="EMBL/GenBank/DDBJ databases">
        <title>Phylogenomic reconstructions and comparative analyses of Kickxellomycotina fungi.</title>
        <authorList>
            <person name="Reynolds N.K."/>
            <person name="Stajich J.E."/>
            <person name="Barry K."/>
            <person name="Grigoriev I.V."/>
            <person name="Crous P."/>
            <person name="Smith M.E."/>
        </authorList>
    </citation>
    <scope>NUCLEOTIDE SEQUENCE</scope>
    <source>
        <strain evidence="3">NRRL 3115</strain>
    </source>
</reference>
<dbReference type="GO" id="GO:1990130">
    <property type="term" value="C:GATOR1 complex"/>
    <property type="evidence" value="ECO:0007669"/>
    <property type="project" value="TreeGrafter"/>
</dbReference>
<evidence type="ECO:0000256" key="1">
    <source>
        <dbReference type="ARBA" id="ARBA00008433"/>
    </source>
</evidence>
<comment type="similarity">
    <text evidence="1">Belongs to the NPR2 family.</text>
</comment>
<dbReference type="AlphaFoldDB" id="A0A9W8L0B1"/>
<accession>A0A9W8L0B1</accession>
<dbReference type="EMBL" id="JANBTW010000009">
    <property type="protein sequence ID" value="KAJ2679809.1"/>
    <property type="molecule type" value="Genomic_DNA"/>
</dbReference>
<feature type="compositionally biased region" description="Basic and acidic residues" evidence="2">
    <location>
        <begin position="38"/>
        <end position="57"/>
    </location>
</feature>
<name>A0A9W8L0B1_9FUNG</name>